<evidence type="ECO:0000259" key="1">
    <source>
        <dbReference type="Pfam" id="PF09603"/>
    </source>
</evidence>
<comment type="caution">
    <text evidence="2">The sequence shown here is derived from an EMBL/GenBank/DDBJ whole genome shotgun (WGS) entry which is preliminary data.</text>
</comment>
<gene>
    <name evidence="2" type="ORF">MYP_3777</name>
</gene>
<dbReference type="STRING" id="153721.MYP_3777"/>
<evidence type="ECO:0000313" key="2">
    <source>
        <dbReference type="EMBL" id="GAL86547.1"/>
    </source>
</evidence>
<dbReference type="AlphaFoldDB" id="A0A098LJF9"/>
<accession>A0A098LJF9</accession>
<organism evidence="2 3">
    <name type="scientific">Sporocytophaga myxococcoides</name>
    <dbReference type="NCBI Taxonomy" id="153721"/>
    <lineage>
        <taxon>Bacteria</taxon>
        <taxon>Pseudomonadati</taxon>
        <taxon>Bacteroidota</taxon>
        <taxon>Cytophagia</taxon>
        <taxon>Cytophagales</taxon>
        <taxon>Cytophagaceae</taxon>
        <taxon>Sporocytophaga</taxon>
    </lineage>
</organism>
<proteinExistence type="predicted"/>
<feature type="domain" description="Fibrobacter succinogenes major paralogous" evidence="1">
    <location>
        <begin position="62"/>
        <end position="222"/>
    </location>
</feature>
<dbReference type="NCBIfam" id="TIGR02145">
    <property type="entry name" value="Fib_succ_major"/>
    <property type="match status" value="1"/>
</dbReference>
<keyword evidence="3" id="KW-1185">Reference proteome</keyword>
<protein>
    <recommendedName>
        <fullName evidence="1">Fibrobacter succinogenes major paralogous domain-containing protein</fullName>
    </recommendedName>
</protein>
<dbReference type="Pfam" id="PF09603">
    <property type="entry name" value="Fib_succ_major"/>
    <property type="match status" value="1"/>
</dbReference>
<dbReference type="Proteomes" id="UP000030185">
    <property type="component" value="Unassembled WGS sequence"/>
</dbReference>
<dbReference type="EMBL" id="BBLT01000008">
    <property type="protein sequence ID" value="GAL86547.1"/>
    <property type="molecule type" value="Genomic_DNA"/>
</dbReference>
<dbReference type="InterPro" id="IPR011871">
    <property type="entry name" value="Fib_succ_major"/>
</dbReference>
<dbReference type="eggNOG" id="COG4704">
    <property type="taxonomic scope" value="Bacteria"/>
</dbReference>
<reference evidence="2 3" key="1">
    <citation type="submission" date="2014-09" db="EMBL/GenBank/DDBJ databases">
        <title>Sporocytophaga myxococcoides PG-01 genome sequencing.</title>
        <authorList>
            <person name="Liu L."/>
            <person name="Gao P.J."/>
            <person name="Chen G.J."/>
            <person name="Wang L.S."/>
        </authorList>
    </citation>
    <scope>NUCLEOTIDE SEQUENCE [LARGE SCALE GENOMIC DNA]</scope>
    <source>
        <strain evidence="2 3">PG-01</strain>
    </source>
</reference>
<sequence>MNSLSLKGTIFIIFSMKAKFVLFKVLAIVFLGLSFSCKKDETKEVSPQAQFVEIDGEQYPTVTIGNQTWTATNYKGQGGRPYDKFNSRPEYGKYYSFEELQNIVLPVGWKIPTMEDFIELAKSQGVVFIGQNAVKQDAIKKLVSQTRWLNINGNNESGFNAYPGGYAIEVDASPMEGDISEFWTSDTLTVSIQEGADLKNHNIKIYQYLENDPSRFNIRFIKKNK</sequence>
<name>A0A098LJF9_9BACT</name>
<evidence type="ECO:0000313" key="3">
    <source>
        <dbReference type="Proteomes" id="UP000030185"/>
    </source>
</evidence>